<dbReference type="InterPro" id="IPR020904">
    <property type="entry name" value="Sc_DH/Rdtase_CS"/>
</dbReference>
<dbReference type="EMBL" id="JAFLNM010000001">
    <property type="protein sequence ID" value="MBO0340297.1"/>
    <property type="molecule type" value="Genomic_DNA"/>
</dbReference>
<sequence>MKSLRDKVAIVTGGASGIGKEVARTLLKEGAKVLLVDIDQKALKMAEKEFNNPRLMHCKADVSKPEDVKKYAKQALDGFGRIDIFLNNAGIEGVSRPIVEYPDELFDQVIDVNLKGVWYGCKYVVPHMNNGGSVIITSSVAGLKGFEGLGAYVASKHGIVGIMRTAALEFSDRNIRVNSIHPGPVETQMMRRIETEISPEDSSSVKKGFEAAIPFGRYANVGEVADLILFLASDQSKYITGGTYVVDGGMLIA</sequence>
<dbReference type="PRINTS" id="PR00080">
    <property type="entry name" value="SDRFAMILY"/>
</dbReference>
<dbReference type="InterPro" id="IPR002347">
    <property type="entry name" value="SDR_fam"/>
</dbReference>
<comment type="caution">
    <text evidence="3">The sequence shown here is derived from an EMBL/GenBank/DDBJ whole genome shotgun (WGS) entry which is preliminary data.</text>
</comment>
<dbReference type="InterPro" id="IPR036291">
    <property type="entry name" value="NAD(P)-bd_dom_sf"/>
</dbReference>
<dbReference type="Gene3D" id="3.40.50.720">
    <property type="entry name" value="NAD(P)-binding Rossmann-like Domain"/>
    <property type="match status" value="1"/>
</dbReference>
<protein>
    <submittedName>
        <fullName evidence="3">SDR family oxidoreductase</fullName>
    </submittedName>
</protein>
<name>A0ABS3FBG5_9FLAO</name>
<gene>
    <name evidence="3" type="ORF">J0654_01520</name>
</gene>
<proteinExistence type="inferred from homology"/>
<dbReference type="Pfam" id="PF13561">
    <property type="entry name" value="adh_short_C2"/>
    <property type="match status" value="1"/>
</dbReference>
<keyword evidence="4" id="KW-1185">Reference proteome</keyword>
<evidence type="ECO:0000256" key="2">
    <source>
        <dbReference type="ARBA" id="ARBA00023002"/>
    </source>
</evidence>
<dbReference type="CDD" id="cd05233">
    <property type="entry name" value="SDR_c"/>
    <property type="match status" value="1"/>
</dbReference>
<evidence type="ECO:0000256" key="1">
    <source>
        <dbReference type="ARBA" id="ARBA00006484"/>
    </source>
</evidence>
<organism evidence="3 4">
    <name type="scientific">Flagellimonas profundi</name>
    <dbReference type="NCBI Taxonomy" id="2915620"/>
    <lineage>
        <taxon>Bacteria</taxon>
        <taxon>Pseudomonadati</taxon>
        <taxon>Bacteroidota</taxon>
        <taxon>Flavobacteriia</taxon>
        <taxon>Flavobacteriales</taxon>
        <taxon>Flavobacteriaceae</taxon>
        <taxon>Flagellimonas</taxon>
    </lineage>
</organism>
<evidence type="ECO:0000313" key="3">
    <source>
        <dbReference type="EMBL" id="MBO0340297.1"/>
    </source>
</evidence>
<accession>A0ABS3FBG5</accession>
<dbReference type="SUPFAM" id="SSF51735">
    <property type="entry name" value="NAD(P)-binding Rossmann-fold domains"/>
    <property type="match status" value="1"/>
</dbReference>
<keyword evidence="2" id="KW-0560">Oxidoreductase</keyword>
<dbReference type="Proteomes" id="UP000664807">
    <property type="component" value="Unassembled WGS sequence"/>
</dbReference>
<evidence type="ECO:0000313" key="4">
    <source>
        <dbReference type="Proteomes" id="UP000664807"/>
    </source>
</evidence>
<reference evidence="3 4" key="1">
    <citation type="submission" date="2021-03" db="EMBL/GenBank/DDBJ databases">
        <title>Muricauda lutimaris sp. nov. and Muricauda ruestringensis sp. nov, two marine members of the Flavobacteriaceae isolated from deep sea sediments of Western Pacific.</title>
        <authorList>
            <person name="Zhao S."/>
            <person name="Liu R."/>
        </authorList>
    </citation>
    <scope>NUCLEOTIDE SEQUENCE [LARGE SCALE GENOMIC DNA]</scope>
    <source>
        <strain evidence="3 4">BC31-3-A3</strain>
    </source>
</reference>
<dbReference type="PRINTS" id="PR00081">
    <property type="entry name" value="GDHRDH"/>
</dbReference>
<dbReference type="PANTHER" id="PTHR24321:SF8">
    <property type="entry name" value="ESTRADIOL 17-BETA-DEHYDROGENASE 8-RELATED"/>
    <property type="match status" value="1"/>
</dbReference>
<comment type="similarity">
    <text evidence="1">Belongs to the short-chain dehydrogenases/reductases (SDR) family.</text>
</comment>
<dbReference type="RefSeq" id="WP_207025990.1">
    <property type="nucleotide sequence ID" value="NZ_JAFLNM010000001.1"/>
</dbReference>
<dbReference type="NCBIfam" id="NF005559">
    <property type="entry name" value="PRK07231.1"/>
    <property type="match status" value="1"/>
</dbReference>
<dbReference type="PANTHER" id="PTHR24321">
    <property type="entry name" value="DEHYDROGENASES, SHORT CHAIN"/>
    <property type="match status" value="1"/>
</dbReference>
<dbReference type="PROSITE" id="PS00061">
    <property type="entry name" value="ADH_SHORT"/>
    <property type="match status" value="1"/>
</dbReference>